<dbReference type="EC" id="5.4.2.12" evidence="8"/>
<protein>
    <submittedName>
        <fullName evidence="8">Cofactor-independent phosphoglycerate mutase</fullName>
        <ecNumber evidence="8">5.4.2.12</ecNumber>
    </submittedName>
</protein>
<dbReference type="InterPro" id="IPR006124">
    <property type="entry name" value="Metalloenzyme"/>
</dbReference>
<gene>
    <name evidence="8" type="ORF">ENX16_05770</name>
</gene>
<sequence>MKYIIFLGDGMADYPLPELGGKTPLQVANKPTLDRLAWLGRNGTYVTVEPDMPPGSEVANLAILGYEPKRYYQGRGVIEAASLGVKLEPDDVALRCNLICIQDGKIKNHSAGHITTEEAALLIEELNRQLAGPDVRFYPGFTYRHLCVLKNALPDVECFPPHDYVGEKALALLPRAKNPDAAKTALRLRDLILHSWEILPGQAVNLNRTLQGKDPANSIWFWSPGRKPQMPTYQEMFGLKGAVISAVDLIKGLGVYAGFDVINVPGATGLLDTNYEGKAAAALNALTDHDFVYLHLEAPDEAGHSRDLKAKIEAIERFDSRLVARVMKGLEEKNIDAKVAVLADHLTPVTRGNHVHGPVPVTIYHPQLQPDQVERFDEFAANQGVLGEIHGTEFIKIFLNRHP</sequence>
<name>A0A7V3V043_UNCW3</name>
<dbReference type="Pfam" id="PF01676">
    <property type="entry name" value="Metalloenzyme"/>
    <property type="match status" value="1"/>
</dbReference>
<reference evidence="8" key="1">
    <citation type="journal article" date="2020" name="mSystems">
        <title>Genome- and Community-Level Interaction Insights into Carbon Utilization and Element Cycling Functions of Hydrothermarchaeota in Hydrothermal Sediment.</title>
        <authorList>
            <person name="Zhou Z."/>
            <person name="Liu Y."/>
            <person name="Xu W."/>
            <person name="Pan J."/>
            <person name="Luo Z.H."/>
            <person name="Li M."/>
        </authorList>
    </citation>
    <scope>NUCLEOTIDE SEQUENCE [LARGE SCALE GENOMIC DNA]</scope>
    <source>
        <strain evidence="8">SpSt-914</strain>
    </source>
</reference>
<keyword evidence="5" id="KW-0324">Glycolysis</keyword>
<dbReference type="NCBIfam" id="TIGR02535">
    <property type="entry name" value="hyp_Hser_kinase"/>
    <property type="match status" value="1"/>
</dbReference>
<dbReference type="NCBIfam" id="NF003242">
    <property type="entry name" value="PRK04200.1"/>
    <property type="match status" value="1"/>
</dbReference>
<dbReference type="HAMAP" id="MF_01402_A">
    <property type="entry name" value="ApgM_A"/>
    <property type="match status" value="1"/>
</dbReference>
<comment type="function">
    <text evidence="2">Catalyzes the interconversion of 2-phosphoglycerate and 3-phosphoglycerate.</text>
</comment>
<evidence type="ECO:0000313" key="8">
    <source>
        <dbReference type="EMBL" id="HGD13565.1"/>
    </source>
</evidence>
<dbReference type="Gene3D" id="3.40.720.10">
    <property type="entry name" value="Alkaline Phosphatase, subunit A"/>
    <property type="match status" value="1"/>
</dbReference>
<dbReference type="Gene3D" id="3.30.70.2130">
    <property type="entry name" value="Metalloenzyme domain"/>
    <property type="match status" value="1"/>
</dbReference>
<evidence type="ECO:0000256" key="6">
    <source>
        <dbReference type="ARBA" id="ARBA00023235"/>
    </source>
</evidence>
<dbReference type="InterPro" id="IPR023665">
    <property type="entry name" value="ApgAM_prokaryotes"/>
</dbReference>
<organism evidence="8">
    <name type="scientific">candidate division WOR-3 bacterium</name>
    <dbReference type="NCBI Taxonomy" id="2052148"/>
    <lineage>
        <taxon>Bacteria</taxon>
        <taxon>Bacteria division WOR-3</taxon>
    </lineage>
</organism>
<dbReference type="GO" id="GO:0004619">
    <property type="term" value="F:phosphoglycerate mutase activity"/>
    <property type="evidence" value="ECO:0007669"/>
    <property type="project" value="UniProtKB-EC"/>
</dbReference>
<dbReference type="InterPro" id="IPR042253">
    <property type="entry name" value="Pglycerate_mutase_ApgM_sf"/>
</dbReference>
<dbReference type="GO" id="GO:0046872">
    <property type="term" value="F:metal ion binding"/>
    <property type="evidence" value="ECO:0007669"/>
    <property type="project" value="InterPro"/>
</dbReference>
<dbReference type="NCBIfam" id="TIGR00306">
    <property type="entry name" value="apgM"/>
    <property type="match status" value="1"/>
</dbReference>
<comment type="caution">
    <text evidence="8">The sequence shown here is derived from an EMBL/GenBank/DDBJ whole genome shotgun (WGS) entry which is preliminary data.</text>
</comment>
<dbReference type="GO" id="GO:0006096">
    <property type="term" value="P:glycolytic process"/>
    <property type="evidence" value="ECO:0007669"/>
    <property type="project" value="UniProtKB-KW"/>
</dbReference>
<dbReference type="Pfam" id="PF10143">
    <property type="entry name" value="PhosphMutase"/>
    <property type="match status" value="1"/>
</dbReference>
<dbReference type="AlphaFoldDB" id="A0A7V3V043"/>
<accession>A0A7V3V043</accession>
<evidence type="ECO:0000256" key="1">
    <source>
        <dbReference type="ARBA" id="ARBA00000370"/>
    </source>
</evidence>
<dbReference type="InterPro" id="IPR017850">
    <property type="entry name" value="Alkaline_phosphatase_core_sf"/>
</dbReference>
<dbReference type="PANTHER" id="PTHR31209">
    <property type="entry name" value="COFACTOR-INDEPENDENT PHOSPHOGLYCERATE MUTASE"/>
    <property type="match status" value="1"/>
</dbReference>
<dbReference type="InterPro" id="IPR004456">
    <property type="entry name" value="Pglycerate_mutase_ApgM"/>
</dbReference>
<proteinExistence type="inferred from homology"/>
<evidence type="ECO:0000256" key="5">
    <source>
        <dbReference type="ARBA" id="ARBA00023152"/>
    </source>
</evidence>
<feature type="domain" description="Metalloenzyme" evidence="7">
    <location>
        <begin position="1"/>
        <end position="397"/>
    </location>
</feature>
<comment type="catalytic activity">
    <reaction evidence="1">
        <text>(2R)-2-phosphoglycerate = (2R)-3-phosphoglycerate</text>
        <dbReference type="Rhea" id="RHEA:15901"/>
        <dbReference type="ChEBI" id="CHEBI:58272"/>
        <dbReference type="ChEBI" id="CHEBI:58289"/>
        <dbReference type="EC" id="5.4.2.12"/>
    </reaction>
</comment>
<evidence type="ECO:0000256" key="2">
    <source>
        <dbReference type="ARBA" id="ARBA00002315"/>
    </source>
</evidence>
<dbReference type="PIRSF" id="PIRSF006392">
    <property type="entry name" value="IPGAM_arch"/>
    <property type="match status" value="1"/>
</dbReference>
<dbReference type="EMBL" id="DTMZ01000140">
    <property type="protein sequence ID" value="HGD13565.1"/>
    <property type="molecule type" value="Genomic_DNA"/>
</dbReference>
<evidence type="ECO:0000259" key="7">
    <source>
        <dbReference type="Pfam" id="PF01676"/>
    </source>
</evidence>
<evidence type="ECO:0000256" key="4">
    <source>
        <dbReference type="ARBA" id="ARBA00005524"/>
    </source>
</evidence>
<dbReference type="CDD" id="cd16011">
    <property type="entry name" value="iPGM_like"/>
    <property type="match status" value="1"/>
</dbReference>
<dbReference type="SUPFAM" id="SSF53649">
    <property type="entry name" value="Alkaline phosphatase-like"/>
    <property type="match status" value="1"/>
</dbReference>
<evidence type="ECO:0000256" key="3">
    <source>
        <dbReference type="ARBA" id="ARBA00004921"/>
    </source>
</evidence>
<comment type="similarity">
    <text evidence="4">Belongs to the BPG-independent phosphoglycerate mutase family. A-PGAM subfamily.</text>
</comment>
<dbReference type="PANTHER" id="PTHR31209:SF4">
    <property type="entry name" value="2,3-BISPHOSPHOGLYCERATE-INDEPENDENT PHOSPHOGLYCERATE MUTASE"/>
    <property type="match status" value="1"/>
</dbReference>
<keyword evidence="6 8" id="KW-0413">Isomerase</keyword>
<comment type="pathway">
    <text evidence="3">Carbohydrate degradation.</text>
</comment>